<dbReference type="GO" id="GO:0005737">
    <property type="term" value="C:cytoplasm"/>
    <property type="evidence" value="ECO:0007669"/>
    <property type="project" value="TreeGrafter"/>
</dbReference>
<evidence type="ECO:0000259" key="3">
    <source>
        <dbReference type="PROSITE" id="PS51886"/>
    </source>
</evidence>
<protein>
    <recommendedName>
        <fullName evidence="6">Protein kinase domain-containing protein</fullName>
    </recommendedName>
</protein>
<evidence type="ECO:0000313" key="4">
    <source>
        <dbReference type="EMBL" id="GBB93023.1"/>
    </source>
</evidence>
<dbReference type="Gene3D" id="1.25.40.420">
    <property type="match status" value="1"/>
</dbReference>
<dbReference type="PROSITE" id="PS51886">
    <property type="entry name" value="TLDC"/>
    <property type="match status" value="1"/>
</dbReference>
<dbReference type="InterPro" id="IPR050167">
    <property type="entry name" value="Ser_Thr_protein_kinase"/>
</dbReference>
<evidence type="ECO:0000259" key="1">
    <source>
        <dbReference type="PROSITE" id="PS50011"/>
    </source>
</evidence>
<dbReference type="CDD" id="cd18186">
    <property type="entry name" value="BTB_POZ_ZBTB_KLHL-like"/>
    <property type="match status" value="1"/>
</dbReference>
<dbReference type="Pfam" id="PF07534">
    <property type="entry name" value="TLD"/>
    <property type="match status" value="1"/>
</dbReference>
<evidence type="ECO:0000313" key="5">
    <source>
        <dbReference type="Proteomes" id="UP000247702"/>
    </source>
</evidence>
<dbReference type="PROSITE" id="PS50011">
    <property type="entry name" value="PROTEIN_KINASE_DOM"/>
    <property type="match status" value="1"/>
</dbReference>
<dbReference type="Gene3D" id="1.10.510.10">
    <property type="entry name" value="Transferase(Phosphotransferase) domain 1"/>
    <property type="match status" value="1"/>
</dbReference>
<evidence type="ECO:0000259" key="2">
    <source>
        <dbReference type="PROSITE" id="PS50097"/>
    </source>
</evidence>
<dbReference type="InterPro" id="IPR001245">
    <property type="entry name" value="Ser-Thr/Tyr_kinase_cat_dom"/>
</dbReference>
<dbReference type="GO" id="GO:0007165">
    <property type="term" value="P:signal transduction"/>
    <property type="evidence" value="ECO:0007669"/>
    <property type="project" value="TreeGrafter"/>
</dbReference>
<dbReference type="InterPro" id="IPR000210">
    <property type="entry name" value="BTB/POZ_dom"/>
</dbReference>
<dbReference type="Pfam" id="PF00651">
    <property type="entry name" value="BTB"/>
    <property type="match status" value="1"/>
</dbReference>
<proteinExistence type="predicted"/>
<dbReference type="Proteomes" id="UP000247702">
    <property type="component" value="Unassembled WGS sequence"/>
</dbReference>
<sequence length="877" mass="102055">MFSKFLKELSNDYEKLFKSEIGYDVIIYAGEEPNVEEIHAHSNILCIRSQYFHSTFSNEWAEKKDGKFVIKKPNVSPHLFNIILRFIYCGNIELKSLQGPDVLKLLIAVDELNIQQLVSYIQEYLIEHQTEFLHQNPTDILETVYQHETFTDLWNFCLEKICEEPRILFNSDKFINLKYPLLELLLKRDDLNIDEIEVWERLLKWCLAQQNMMNDPTKWSKEDITKIERSLYRFIPLIRFYDIGPADFFYKVYCYKEILPQDLIHDLLEFHIVPNTKPKLNIAPSRKLSSLDSTLIESKHIPQFASWIDKKDSSYYDNKKVPYDFNLLYRSNSDGFDPESFHKNCDNKGATVWVAKIQGTTQLVGGYNPLDWSKDNTWKNTADSFLYYITDEKNFFTAKLSYVKNPNYAIYCHFMQGPHMGDLLCQGTNNWYFYNAGVESNFNKLNISNTDSSINHENCQPWCKKCVPRCIIEGWTSGNNDIDEFIKYTIYNAKSDPNYVSLFLEWVPFDRFEDIKIIGEGGFAKVYSATWIDGKSGYFRNYEGGWKKSEPEPMEVALKQLNDSQNISADYLNELKTHWNLYNSRDNTLKFYGMTKNPETKEFMMIIQLVNQGSLRHELSSNFNNYLWKNKLRFLYWISSDLQSLHHLKCCHKDFHSGNILQNDGISFISDFGLSGPSNKQRSDNKTCGVLPYIAPEVLNKEPYTLSSDIYSFGVIMAELSSGKPPFYERGHNASLALAICNGLRPEFGKGTPEIYKKLAHRCMNANLDKRPIAIELRGILLFWFSSCNPELYDNNEYQEKEMFGYKGKAIKALFEEADKEIPNISASCKQNPNAIYTSRVFTFNNLSKPVNSSSLNEEDDSKDCQDSKLFDLEIPN</sequence>
<dbReference type="Gene3D" id="3.30.710.10">
    <property type="entry name" value="Potassium Channel Kv1.1, Chain A"/>
    <property type="match status" value="1"/>
</dbReference>
<gene>
    <name evidence="4" type="ORF">RclHR1_00210019</name>
</gene>
<dbReference type="InterPro" id="IPR000719">
    <property type="entry name" value="Prot_kinase_dom"/>
</dbReference>
<dbReference type="PANTHER" id="PTHR23257:SF974">
    <property type="entry name" value="RECEPTOR-INTERACTING SERINE_THREONINE-PROTEIN KINASE 3"/>
    <property type="match status" value="1"/>
</dbReference>
<dbReference type="SMART" id="SM00225">
    <property type="entry name" value="BTB"/>
    <property type="match status" value="1"/>
</dbReference>
<dbReference type="AlphaFoldDB" id="A0A2Z6QRH0"/>
<comment type="caution">
    <text evidence="4">The sequence shown here is derived from an EMBL/GenBank/DDBJ whole genome shotgun (WGS) entry which is preliminary data.</text>
</comment>
<dbReference type="InterPro" id="IPR011009">
    <property type="entry name" value="Kinase-like_dom_sf"/>
</dbReference>
<name>A0A2Z6QRH0_9GLOM</name>
<accession>A0A2Z6QRH0</accession>
<keyword evidence="5" id="KW-1185">Reference proteome</keyword>
<reference evidence="4 5" key="1">
    <citation type="submission" date="2017-11" db="EMBL/GenBank/DDBJ databases">
        <title>The genome of Rhizophagus clarus HR1 reveals common genetic basis of auxotrophy among arbuscular mycorrhizal fungi.</title>
        <authorList>
            <person name="Kobayashi Y."/>
        </authorList>
    </citation>
    <scope>NUCLEOTIDE SEQUENCE [LARGE SCALE GENOMIC DNA]</scope>
    <source>
        <strain evidence="4 5">HR1</strain>
    </source>
</reference>
<feature type="domain" description="BTB" evidence="2">
    <location>
        <begin position="23"/>
        <end position="96"/>
    </location>
</feature>
<feature type="domain" description="TLDc" evidence="3">
    <location>
        <begin position="294"/>
        <end position="465"/>
    </location>
</feature>
<dbReference type="PROSITE" id="PS50097">
    <property type="entry name" value="BTB"/>
    <property type="match status" value="1"/>
</dbReference>
<organism evidence="4 5">
    <name type="scientific">Rhizophagus clarus</name>
    <dbReference type="NCBI Taxonomy" id="94130"/>
    <lineage>
        <taxon>Eukaryota</taxon>
        <taxon>Fungi</taxon>
        <taxon>Fungi incertae sedis</taxon>
        <taxon>Mucoromycota</taxon>
        <taxon>Glomeromycotina</taxon>
        <taxon>Glomeromycetes</taxon>
        <taxon>Glomerales</taxon>
        <taxon>Glomeraceae</taxon>
        <taxon>Rhizophagus</taxon>
    </lineage>
</organism>
<feature type="domain" description="Protein kinase" evidence="1">
    <location>
        <begin position="512"/>
        <end position="785"/>
    </location>
</feature>
<dbReference type="EMBL" id="BEXD01001224">
    <property type="protein sequence ID" value="GBB93023.1"/>
    <property type="molecule type" value="Genomic_DNA"/>
</dbReference>
<evidence type="ECO:0008006" key="6">
    <source>
        <dbReference type="Google" id="ProtNLM"/>
    </source>
</evidence>
<dbReference type="SUPFAM" id="SSF54695">
    <property type="entry name" value="POZ domain"/>
    <property type="match status" value="1"/>
</dbReference>
<dbReference type="InterPro" id="IPR006571">
    <property type="entry name" value="TLDc_dom"/>
</dbReference>
<dbReference type="GO" id="GO:0005524">
    <property type="term" value="F:ATP binding"/>
    <property type="evidence" value="ECO:0007669"/>
    <property type="project" value="InterPro"/>
</dbReference>
<dbReference type="Pfam" id="PF07714">
    <property type="entry name" value="PK_Tyr_Ser-Thr"/>
    <property type="match status" value="1"/>
</dbReference>
<dbReference type="InterPro" id="IPR011333">
    <property type="entry name" value="SKP1/BTB/POZ_sf"/>
</dbReference>
<dbReference type="SUPFAM" id="SSF56112">
    <property type="entry name" value="Protein kinase-like (PK-like)"/>
    <property type="match status" value="1"/>
</dbReference>
<dbReference type="GO" id="GO:0004672">
    <property type="term" value="F:protein kinase activity"/>
    <property type="evidence" value="ECO:0007669"/>
    <property type="project" value="InterPro"/>
</dbReference>
<dbReference type="PANTHER" id="PTHR23257">
    <property type="entry name" value="SERINE-THREONINE PROTEIN KINASE"/>
    <property type="match status" value="1"/>
</dbReference>